<dbReference type="AlphaFoldDB" id="A0A7W7Z7Z6"/>
<evidence type="ECO:0000256" key="3">
    <source>
        <dbReference type="ARBA" id="ARBA00022630"/>
    </source>
</evidence>
<gene>
    <name evidence="13" type="ORF">HNR60_003941</name>
</gene>
<comment type="cofactor">
    <cofactor evidence="1 9">
        <name>FAD</name>
        <dbReference type="ChEBI" id="CHEBI:57692"/>
    </cofactor>
</comment>
<comment type="caution">
    <text evidence="13">The sequence shown here is derived from an EMBL/GenBank/DDBJ whole genome shotgun (WGS) entry which is preliminary data.</text>
</comment>
<dbReference type="Pfam" id="PF02771">
    <property type="entry name" value="Acyl-CoA_dh_N"/>
    <property type="match status" value="1"/>
</dbReference>
<dbReference type="PANTHER" id="PTHR43884:SF12">
    <property type="entry name" value="ISOVALERYL-COA DEHYDROGENASE, MITOCHONDRIAL-RELATED"/>
    <property type="match status" value="1"/>
</dbReference>
<evidence type="ECO:0000259" key="12">
    <source>
        <dbReference type="Pfam" id="PF02771"/>
    </source>
</evidence>
<evidence type="ECO:0000313" key="14">
    <source>
        <dbReference type="Proteomes" id="UP000542353"/>
    </source>
</evidence>
<accession>A0A7W7Z7Z6</accession>
<dbReference type="Pfam" id="PF00441">
    <property type="entry name" value="Acyl-CoA_dh_1"/>
    <property type="match status" value="1"/>
</dbReference>
<evidence type="ECO:0000256" key="1">
    <source>
        <dbReference type="ARBA" id="ARBA00001974"/>
    </source>
</evidence>
<dbReference type="InterPro" id="IPR006091">
    <property type="entry name" value="Acyl-CoA_Oxase/DH_mid-dom"/>
</dbReference>
<comment type="catalytic activity">
    <reaction evidence="5">
        <text>3-sulfinopropanoyl-CoA + H2O = propanoyl-CoA + sulfite + H(+)</text>
        <dbReference type="Rhea" id="RHEA:41624"/>
        <dbReference type="ChEBI" id="CHEBI:15377"/>
        <dbReference type="ChEBI" id="CHEBI:15378"/>
        <dbReference type="ChEBI" id="CHEBI:17359"/>
        <dbReference type="ChEBI" id="CHEBI:57392"/>
        <dbReference type="ChEBI" id="CHEBI:78349"/>
        <dbReference type="EC" id="3.13.1.4"/>
    </reaction>
    <physiologicalReaction direction="left-to-right" evidence="5">
        <dbReference type="Rhea" id="RHEA:41625"/>
    </physiologicalReaction>
</comment>
<keyword evidence="14" id="KW-1185">Reference proteome</keyword>
<dbReference type="Gene3D" id="1.10.540.10">
    <property type="entry name" value="Acyl-CoA dehydrogenase/oxidase, N-terminal domain"/>
    <property type="match status" value="1"/>
</dbReference>
<dbReference type="Gene3D" id="1.20.140.10">
    <property type="entry name" value="Butyryl-CoA Dehydrogenase, subunit A, domain 3"/>
    <property type="match status" value="1"/>
</dbReference>
<dbReference type="InterPro" id="IPR036250">
    <property type="entry name" value="AcylCo_DH-like_C"/>
</dbReference>
<evidence type="ECO:0000256" key="5">
    <source>
        <dbReference type="ARBA" id="ARBA00052938"/>
    </source>
</evidence>
<dbReference type="PROSITE" id="PS00072">
    <property type="entry name" value="ACYL_COA_DH_1"/>
    <property type="match status" value="1"/>
</dbReference>
<evidence type="ECO:0000256" key="4">
    <source>
        <dbReference type="ARBA" id="ARBA00022827"/>
    </source>
</evidence>
<dbReference type="InterPro" id="IPR013786">
    <property type="entry name" value="AcylCoA_DH/ox_N"/>
</dbReference>
<protein>
    <recommendedName>
        <fullName evidence="7">3-sulfinopropanoyl-CoA desulfinase</fullName>
        <ecNumber evidence="6">3.13.1.4</ecNumber>
    </recommendedName>
    <alternativeName>
        <fullName evidence="8">3-sulfinopropionyl coenzyme A desulfinase</fullName>
    </alternativeName>
</protein>
<comment type="similarity">
    <text evidence="2 9">Belongs to the acyl-CoA dehydrogenase family.</text>
</comment>
<dbReference type="GO" id="GO:0050660">
    <property type="term" value="F:flavin adenine dinucleotide binding"/>
    <property type="evidence" value="ECO:0007669"/>
    <property type="project" value="InterPro"/>
</dbReference>
<evidence type="ECO:0000256" key="6">
    <source>
        <dbReference type="ARBA" id="ARBA00066461"/>
    </source>
</evidence>
<dbReference type="InterPro" id="IPR009075">
    <property type="entry name" value="AcylCo_DH/oxidase_C"/>
</dbReference>
<keyword evidence="3 9" id="KW-0285">Flavoprotein</keyword>
<dbReference type="Gene3D" id="2.40.110.10">
    <property type="entry name" value="Butyryl-CoA Dehydrogenase, subunit A, domain 2"/>
    <property type="match status" value="1"/>
</dbReference>
<dbReference type="PANTHER" id="PTHR43884">
    <property type="entry name" value="ACYL-COA DEHYDROGENASE"/>
    <property type="match status" value="1"/>
</dbReference>
<evidence type="ECO:0000313" key="13">
    <source>
        <dbReference type="EMBL" id="MBB5049167.1"/>
    </source>
</evidence>
<dbReference type="FunFam" id="1.10.540.10:FF:000026">
    <property type="entry name" value="Acyl-CoA dehydrogenase medium chain"/>
    <property type="match status" value="1"/>
</dbReference>
<dbReference type="FunFam" id="1.20.140.10:FF:000004">
    <property type="entry name" value="Acyl-CoA dehydrogenase FadE25"/>
    <property type="match status" value="1"/>
</dbReference>
<dbReference type="InterPro" id="IPR037069">
    <property type="entry name" value="AcylCoA_DH/ox_N_sf"/>
</dbReference>
<dbReference type="InterPro" id="IPR006089">
    <property type="entry name" value="Acyl-CoA_DH_CS"/>
</dbReference>
<dbReference type="InterPro" id="IPR046373">
    <property type="entry name" value="Acyl-CoA_Oxase/DH_mid-dom_sf"/>
</dbReference>
<evidence type="ECO:0000259" key="10">
    <source>
        <dbReference type="Pfam" id="PF00441"/>
    </source>
</evidence>
<dbReference type="SUPFAM" id="SSF47203">
    <property type="entry name" value="Acyl-CoA dehydrogenase C-terminal domain-like"/>
    <property type="match status" value="1"/>
</dbReference>
<evidence type="ECO:0000256" key="7">
    <source>
        <dbReference type="ARBA" id="ARBA00068311"/>
    </source>
</evidence>
<keyword evidence="4 9" id="KW-0274">FAD</keyword>
<dbReference type="GO" id="GO:0003995">
    <property type="term" value="F:acyl-CoA dehydrogenase activity"/>
    <property type="evidence" value="ECO:0007669"/>
    <property type="project" value="InterPro"/>
</dbReference>
<dbReference type="InterPro" id="IPR009100">
    <property type="entry name" value="AcylCoA_DH/oxidase_NM_dom_sf"/>
</dbReference>
<keyword evidence="9" id="KW-0560">Oxidoreductase</keyword>
<feature type="domain" description="Acyl-CoA dehydrogenase/oxidase N-terminal" evidence="12">
    <location>
        <begin position="6"/>
        <end position="117"/>
    </location>
</feature>
<dbReference type="Proteomes" id="UP000542353">
    <property type="component" value="Unassembled WGS sequence"/>
</dbReference>
<dbReference type="Pfam" id="PF02770">
    <property type="entry name" value="Acyl-CoA_dh_M"/>
    <property type="match status" value="1"/>
</dbReference>
<dbReference type="SUPFAM" id="SSF56645">
    <property type="entry name" value="Acyl-CoA dehydrogenase NM domain-like"/>
    <property type="match status" value="1"/>
</dbReference>
<name>A0A7W7Z7Z6_9BRAD</name>
<proteinExistence type="inferred from homology"/>
<evidence type="ECO:0000256" key="8">
    <source>
        <dbReference type="ARBA" id="ARBA00075603"/>
    </source>
</evidence>
<evidence type="ECO:0000256" key="9">
    <source>
        <dbReference type="RuleBase" id="RU362125"/>
    </source>
</evidence>
<dbReference type="EMBL" id="JACHIH010000031">
    <property type="protein sequence ID" value="MBB5049167.1"/>
    <property type="molecule type" value="Genomic_DNA"/>
</dbReference>
<dbReference type="RefSeq" id="WP_184261052.1">
    <property type="nucleotide sequence ID" value="NZ_JACHIH010000031.1"/>
</dbReference>
<dbReference type="EC" id="3.13.1.4" evidence="6"/>
<sequence>MLLDLNEDETMLRDGLQKFAQGSLRPKIKPFADEHTFPTELVKEFLALGFMGTAYDPAYGGSGLGTRGAAIVAEQLARVEPGFAAIYLCNSAPMTTIARYGSDEIKRKWLEPLCRGDFIASFGVTETNGGSDVASVKMRAIEDGDSYVLSGAKVFSTNAGTPLHGVSTFVAVTDPELGPRGLSTFVVPVGTPGFTVGKPGRKIGWRIADSVELFLDDCRIPKANMIGNRGDGLKQILTTLSIGRILVAATALGLARKAIDLAKSYGGSRKVGGVPVFNHQGLTFPLADALTNIHAAELMVRNASCLADSDRPFRLETSMTKLFATEMAGEAADIALQIHGGYGAFEEYDVSSLPGEARVLRILEGTSEIQRVVIGRELSA</sequence>
<reference evidence="13 14" key="1">
    <citation type="submission" date="2020-08" db="EMBL/GenBank/DDBJ databases">
        <title>Genomic Encyclopedia of Type Strains, Phase IV (KMG-IV): sequencing the most valuable type-strain genomes for metagenomic binning, comparative biology and taxonomic classification.</title>
        <authorList>
            <person name="Goeker M."/>
        </authorList>
    </citation>
    <scope>NUCLEOTIDE SEQUENCE [LARGE SCALE GENOMIC DNA]</scope>
    <source>
        <strain evidence="13 14">DSM 12706</strain>
    </source>
</reference>
<evidence type="ECO:0000259" key="11">
    <source>
        <dbReference type="Pfam" id="PF02770"/>
    </source>
</evidence>
<feature type="domain" description="Acyl-CoA oxidase/dehydrogenase middle" evidence="11">
    <location>
        <begin position="121"/>
        <end position="218"/>
    </location>
</feature>
<evidence type="ECO:0000256" key="2">
    <source>
        <dbReference type="ARBA" id="ARBA00009347"/>
    </source>
</evidence>
<organism evidence="13 14">
    <name type="scientific">Rhodopseudomonas rhenobacensis</name>
    <dbReference type="NCBI Taxonomy" id="87461"/>
    <lineage>
        <taxon>Bacteria</taxon>
        <taxon>Pseudomonadati</taxon>
        <taxon>Pseudomonadota</taxon>
        <taxon>Alphaproteobacteria</taxon>
        <taxon>Hyphomicrobiales</taxon>
        <taxon>Nitrobacteraceae</taxon>
        <taxon>Rhodopseudomonas</taxon>
    </lineage>
</organism>
<feature type="domain" description="Acyl-CoA dehydrogenase/oxidase C-terminal" evidence="10">
    <location>
        <begin position="230"/>
        <end position="378"/>
    </location>
</feature>